<dbReference type="PANTHER" id="PTHR35369">
    <property type="entry name" value="BLR3025 PROTEIN-RELATED"/>
    <property type="match status" value="1"/>
</dbReference>
<sequence>MLWLALYFPRFALEVFPSEQPDWPAVAVWRERVCALNPAAAQAGIALGQRLSSALGLAPGLRVRSRETAREAAALYGLACWAGRFTPQLCMQSNDCMLLEVAGCERLFGGYEKLRQAALQALFEQGWSVRSALAPTPLAAYWLALAGDEQSVFDLPQLPAALAPLPCAVLGLDEARSKLLRAIGAQCLQDVLALPRAGLAQRLGAEFSVLLARALGEVPDLRAHFVFPEHFLQRIELGAAISQTQALLFVARRLVSALSGWLAVRMRGIRECVLLLEHADRTQTRLPLRFSEATRDIARIERVLRESLERLVLRASVEYLALQAEEAELLTPSSAALFGELPGSALPPLIDRLRARLGDAAVCGLQALPAHRPELASASTSRPAPRQTPVMAQRPRWLLARPLPLPEIAGAPQRDGPLNLLAGPERIESGWWDAGEAGALGELRRDYFVALTRRGECLWVFRDAEGWFLHGFFA</sequence>
<keyword evidence="1" id="KW-0227">DNA damage</keyword>
<organism evidence="3 4">
    <name type="scientific">Uliginosibacterium sediminicola</name>
    <dbReference type="NCBI Taxonomy" id="2024550"/>
    <lineage>
        <taxon>Bacteria</taxon>
        <taxon>Pseudomonadati</taxon>
        <taxon>Pseudomonadota</taxon>
        <taxon>Betaproteobacteria</taxon>
        <taxon>Rhodocyclales</taxon>
        <taxon>Zoogloeaceae</taxon>
        <taxon>Uliginosibacterium</taxon>
    </lineage>
</organism>
<reference evidence="3 4" key="1">
    <citation type="journal article" date="2018" name="Int. J. Syst. Evol. Microbiol.">
        <title>Uliginosibacterium sediminicola sp. nov., isolated from freshwater sediment.</title>
        <authorList>
            <person name="Hwang W.M."/>
            <person name="Kim S.M."/>
            <person name="Kang K."/>
            <person name="Ahn T.Y."/>
        </authorList>
    </citation>
    <scope>NUCLEOTIDE SEQUENCE [LARGE SCALE GENOMIC DNA]</scope>
    <source>
        <strain evidence="3 4">M1-21</strain>
    </source>
</reference>
<dbReference type="SUPFAM" id="SSF56672">
    <property type="entry name" value="DNA/RNA polymerases"/>
    <property type="match status" value="1"/>
</dbReference>
<dbReference type="Proteomes" id="UP001410394">
    <property type="component" value="Unassembled WGS sequence"/>
</dbReference>
<dbReference type="PANTHER" id="PTHR35369:SF2">
    <property type="entry name" value="BLR3025 PROTEIN"/>
    <property type="match status" value="1"/>
</dbReference>
<protein>
    <submittedName>
        <fullName evidence="3">DNA polymerase Y family protein</fullName>
    </submittedName>
</protein>
<dbReference type="InterPro" id="IPR043502">
    <property type="entry name" value="DNA/RNA_pol_sf"/>
</dbReference>
<evidence type="ECO:0000259" key="2">
    <source>
        <dbReference type="Pfam" id="PF00817"/>
    </source>
</evidence>
<name>A0ABU9Z349_9RHOO</name>
<feature type="domain" description="UmuC" evidence="2">
    <location>
        <begin position="26"/>
        <end position="140"/>
    </location>
</feature>
<dbReference type="EMBL" id="JBDIVE010000011">
    <property type="protein sequence ID" value="MEN3070192.1"/>
    <property type="molecule type" value="Genomic_DNA"/>
</dbReference>
<evidence type="ECO:0000313" key="3">
    <source>
        <dbReference type="EMBL" id="MEN3070192.1"/>
    </source>
</evidence>
<dbReference type="Pfam" id="PF00817">
    <property type="entry name" value="IMS"/>
    <property type="match status" value="1"/>
</dbReference>
<keyword evidence="4" id="KW-1185">Reference proteome</keyword>
<accession>A0ABU9Z349</accession>
<gene>
    <name evidence="3" type="ORF">ABDB84_17035</name>
</gene>
<dbReference type="RefSeq" id="WP_345920969.1">
    <property type="nucleotide sequence ID" value="NZ_JBDIVE010000011.1"/>
</dbReference>
<proteinExistence type="predicted"/>
<evidence type="ECO:0000256" key="1">
    <source>
        <dbReference type="ARBA" id="ARBA00022763"/>
    </source>
</evidence>
<dbReference type="CDD" id="cd03468">
    <property type="entry name" value="PolY_like"/>
    <property type="match status" value="1"/>
</dbReference>
<comment type="caution">
    <text evidence="3">The sequence shown here is derived from an EMBL/GenBank/DDBJ whole genome shotgun (WGS) entry which is preliminary data.</text>
</comment>
<dbReference type="InterPro" id="IPR001126">
    <property type="entry name" value="UmuC"/>
</dbReference>
<dbReference type="InterPro" id="IPR050356">
    <property type="entry name" value="SulA_CellDiv_inhibitor"/>
</dbReference>
<evidence type="ECO:0000313" key="4">
    <source>
        <dbReference type="Proteomes" id="UP001410394"/>
    </source>
</evidence>